<dbReference type="GO" id="GO:0004252">
    <property type="term" value="F:serine-type endopeptidase activity"/>
    <property type="evidence" value="ECO:0007669"/>
    <property type="project" value="UniProtKB-UniRule"/>
</dbReference>
<name>A0A2C1M5G6_BACCE</name>
<dbReference type="GO" id="GO:0006508">
    <property type="term" value="P:proteolysis"/>
    <property type="evidence" value="ECO:0007669"/>
    <property type="project" value="UniProtKB-KW"/>
</dbReference>
<dbReference type="CDD" id="cd04847">
    <property type="entry name" value="Peptidases_S8_Subtilisin_like_2"/>
    <property type="match status" value="1"/>
</dbReference>
<evidence type="ECO:0000313" key="7">
    <source>
        <dbReference type="EMBL" id="PGU05369.1"/>
    </source>
</evidence>
<feature type="domain" description="Peptidase S8/S53" evidence="6">
    <location>
        <begin position="251"/>
        <end position="535"/>
    </location>
</feature>
<evidence type="ECO:0000256" key="2">
    <source>
        <dbReference type="ARBA" id="ARBA00022670"/>
    </source>
</evidence>
<feature type="active site" description="Charge relay system" evidence="5">
    <location>
        <position position="481"/>
    </location>
</feature>
<dbReference type="Pfam" id="PF00082">
    <property type="entry name" value="Peptidase_S8"/>
    <property type="match status" value="1"/>
</dbReference>
<evidence type="ECO:0000313" key="8">
    <source>
        <dbReference type="Proteomes" id="UP000225766"/>
    </source>
</evidence>
<dbReference type="PROSITE" id="PS51892">
    <property type="entry name" value="SUBTILASE"/>
    <property type="match status" value="1"/>
</dbReference>
<keyword evidence="2 5" id="KW-0645">Protease</keyword>
<dbReference type="Gene3D" id="3.40.50.200">
    <property type="entry name" value="Peptidase S8/S53 domain"/>
    <property type="match status" value="1"/>
</dbReference>
<dbReference type="Proteomes" id="UP000225766">
    <property type="component" value="Unassembled WGS sequence"/>
</dbReference>
<feature type="active site" description="Charge relay system" evidence="5">
    <location>
        <position position="286"/>
    </location>
</feature>
<evidence type="ECO:0000256" key="5">
    <source>
        <dbReference type="PROSITE-ProRule" id="PRU01240"/>
    </source>
</evidence>
<feature type="active site" description="Charge relay system" evidence="5">
    <location>
        <position position="257"/>
    </location>
</feature>
<organism evidence="7 8">
    <name type="scientific">Bacillus cereus</name>
    <dbReference type="NCBI Taxonomy" id="1396"/>
    <lineage>
        <taxon>Bacteria</taxon>
        <taxon>Bacillati</taxon>
        <taxon>Bacillota</taxon>
        <taxon>Bacilli</taxon>
        <taxon>Bacillales</taxon>
        <taxon>Bacillaceae</taxon>
        <taxon>Bacillus</taxon>
        <taxon>Bacillus cereus group</taxon>
    </lineage>
</organism>
<dbReference type="AlphaFoldDB" id="A0A2C1M5G6"/>
<proteinExistence type="inferred from homology"/>
<dbReference type="InterPro" id="IPR050131">
    <property type="entry name" value="Peptidase_S8_subtilisin-like"/>
</dbReference>
<evidence type="ECO:0000256" key="3">
    <source>
        <dbReference type="ARBA" id="ARBA00022801"/>
    </source>
</evidence>
<comment type="similarity">
    <text evidence="1 5">Belongs to the peptidase S8 family.</text>
</comment>
<dbReference type="RefSeq" id="WP_098882430.1">
    <property type="nucleotide sequence ID" value="NZ_NUMG01000004.1"/>
</dbReference>
<evidence type="ECO:0000256" key="4">
    <source>
        <dbReference type="ARBA" id="ARBA00022825"/>
    </source>
</evidence>
<dbReference type="InterPro" id="IPR036852">
    <property type="entry name" value="Peptidase_S8/S53_dom_sf"/>
</dbReference>
<accession>A0A2C1M5G6</accession>
<dbReference type="EMBL" id="NUMG01000004">
    <property type="protein sequence ID" value="PGU05369.1"/>
    <property type="molecule type" value="Genomic_DNA"/>
</dbReference>
<reference evidence="7 8" key="1">
    <citation type="submission" date="2017-09" db="EMBL/GenBank/DDBJ databases">
        <title>Large-scale bioinformatics analysis of Bacillus genomes uncovers conserved roles of natural products in bacterial physiology.</title>
        <authorList>
            <consortium name="Agbiome Team Llc"/>
            <person name="Bleich R.M."/>
            <person name="Grubbs K.J."/>
            <person name="Santa Maria K.C."/>
            <person name="Allen S.E."/>
            <person name="Farag S."/>
            <person name="Shank E.A."/>
            <person name="Bowers A."/>
        </authorList>
    </citation>
    <scope>NUCLEOTIDE SEQUENCE [LARGE SCALE GENOMIC DNA]</scope>
    <source>
        <strain evidence="7 8">AFS040105</strain>
    </source>
</reference>
<dbReference type="InterPro" id="IPR000209">
    <property type="entry name" value="Peptidase_S8/S53_dom"/>
</dbReference>
<dbReference type="PANTHER" id="PTHR43806:SF11">
    <property type="entry name" value="CEREVISIN-RELATED"/>
    <property type="match status" value="1"/>
</dbReference>
<protein>
    <recommendedName>
        <fullName evidence="6">Peptidase S8/S53 domain-containing protein</fullName>
    </recommendedName>
</protein>
<dbReference type="PANTHER" id="PTHR43806">
    <property type="entry name" value="PEPTIDASE S8"/>
    <property type="match status" value="1"/>
</dbReference>
<sequence>MNGKLPVKFFEKRENDLLKIEGGPSSLPKWILQGKELIQKSEMISHSLDVIIDEFSRKKDPLFVPQIIKVEIGEEAKAKSHKKEVSYFFKVSENTGEIGLQGDNQLLIKVDSLDALNEIKNKASQYVKNSYALSAMVDISEFIPEVEAASEENVYKIKLFNYQSYETNRVVKQYVMGKLQEMKVDFKEVEYAKGLTIFKVTNISPDQLQLIEALPIRSMCPMPRYDTNEVMSLDKVQELVKLEFDPDKQYPKIGILDSGIERNEYNEDWIINRERFYLDEDIDTNHGTFVSGIVLYGDQLEGKQYTGINGCRILDVPILTSETDEDELISNIKRAIANNRDIKIWNLSVSVTREADNESFSDIAIALDQIQDEFDVIICKSAGNSTAFLEGFPKEKIHTPAESVRAVTVGSIQQEDDGVGYAKKDEPTPYTRIGRGPAKIIKPEVVHYGGDVWKDPNGEFVMKGVKSLTPAGDMKSDCGTSFSTPRIAAILAGLENEIEEDFDALTLKTLLIHSANYGTCTEMNPAEKLEQIGFGRPKSMRDILYGDEHEVTLILRDTLDKGRFVDIMEFPFPQELSEDGFFRGQVTVTLVYNPILSSNQGSEYCQSNIDVKLGTYSEKFDRDMEKRNILNPMGRKGSKNVLSPSMYSKKVDYSMDNPFATERMLINFGDKYYPVKKYSVDLSELTPANKERYLSDDKKWFLKVSGLYRDFIEKQAEKADEKLSMDYCVVISIKDPRKKADVYTKTVQALDHHNFYHRDIQVKQDISITLDN</sequence>
<dbReference type="SUPFAM" id="SSF52743">
    <property type="entry name" value="Subtilisin-like"/>
    <property type="match status" value="1"/>
</dbReference>
<keyword evidence="3 5" id="KW-0378">Hydrolase</keyword>
<evidence type="ECO:0000259" key="6">
    <source>
        <dbReference type="Pfam" id="PF00082"/>
    </source>
</evidence>
<keyword evidence="4 5" id="KW-0720">Serine protease</keyword>
<gene>
    <name evidence="7" type="ORF">COD19_03905</name>
</gene>
<comment type="caution">
    <text evidence="7">The sequence shown here is derived from an EMBL/GenBank/DDBJ whole genome shotgun (WGS) entry which is preliminary data.</text>
</comment>
<evidence type="ECO:0000256" key="1">
    <source>
        <dbReference type="ARBA" id="ARBA00011073"/>
    </source>
</evidence>
<dbReference type="InterPro" id="IPR034074">
    <property type="entry name" value="Y4bN_pept_dom"/>
</dbReference>